<keyword evidence="2" id="KW-1185">Reference proteome</keyword>
<evidence type="ECO:0000313" key="1">
    <source>
        <dbReference type="EMBL" id="KAH6933274.1"/>
    </source>
</evidence>
<organism evidence="1 2">
    <name type="scientific">Hyalomma asiaticum</name>
    <name type="common">Tick</name>
    <dbReference type="NCBI Taxonomy" id="266040"/>
    <lineage>
        <taxon>Eukaryota</taxon>
        <taxon>Metazoa</taxon>
        <taxon>Ecdysozoa</taxon>
        <taxon>Arthropoda</taxon>
        <taxon>Chelicerata</taxon>
        <taxon>Arachnida</taxon>
        <taxon>Acari</taxon>
        <taxon>Parasitiformes</taxon>
        <taxon>Ixodida</taxon>
        <taxon>Ixodoidea</taxon>
        <taxon>Ixodidae</taxon>
        <taxon>Hyalomminae</taxon>
        <taxon>Hyalomma</taxon>
    </lineage>
</organism>
<dbReference type="EMBL" id="CM023484">
    <property type="protein sequence ID" value="KAH6933274.1"/>
    <property type="molecule type" value="Genomic_DNA"/>
</dbReference>
<dbReference type="Proteomes" id="UP000821845">
    <property type="component" value="Chromosome 4"/>
</dbReference>
<accession>A0ACB7SHL1</accession>
<evidence type="ECO:0000313" key="2">
    <source>
        <dbReference type="Proteomes" id="UP000821845"/>
    </source>
</evidence>
<protein>
    <submittedName>
        <fullName evidence="1">Uncharacterized protein</fullName>
    </submittedName>
</protein>
<sequence length="314" mass="34788">MPKVVYSQKFRTEWLKDPLLSKWLECKASADGKQVAACKHCGCQLGSRYSDLKAHANTKKHRELAGSSSIQKQLGFTAKRQVQPGNAAEGRTALFIAEHSSIMTADHLCQLYKKSFPDSEAARAYQMRRSKCASVIKNVLGPHFKADLAQDIGDSYYSLIIDESTDISVTKFLAISIIYHSVTKSRIMTTFLNLCTLEVAYAIVELVKLGEVEVMPSSCVTADICMWPKAPLNKIKAMIKKDLPCSYASPWNWYTVCVTGLFAVDANRCQCSAALPRYGPVEAARETKKIGAFGRREGICDSTREGIAGRLLKR</sequence>
<comment type="caution">
    <text evidence="1">The sequence shown here is derived from an EMBL/GenBank/DDBJ whole genome shotgun (WGS) entry which is preliminary data.</text>
</comment>
<name>A0ACB7SHL1_HYAAI</name>
<gene>
    <name evidence="1" type="ORF">HPB50_013928</name>
</gene>
<proteinExistence type="predicted"/>
<reference evidence="1" key="1">
    <citation type="submission" date="2020-05" db="EMBL/GenBank/DDBJ databases">
        <title>Large-scale comparative analyses of tick genomes elucidate their genetic diversity and vector capacities.</title>
        <authorList>
            <person name="Jia N."/>
            <person name="Wang J."/>
            <person name="Shi W."/>
            <person name="Du L."/>
            <person name="Sun Y."/>
            <person name="Zhan W."/>
            <person name="Jiang J."/>
            <person name="Wang Q."/>
            <person name="Zhang B."/>
            <person name="Ji P."/>
            <person name="Sakyi L.B."/>
            <person name="Cui X."/>
            <person name="Yuan T."/>
            <person name="Jiang B."/>
            <person name="Yang W."/>
            <person name="Lam T.T.-Y."/>
            <person name="Chang Q."/>
            <person name="Ding S."/>
            <person name="Wang X."/>
            <person name="Zhu J."/>
            <person name="Ruan X."/>
            <person name="Zhao L."/>
            <person name="Wei J."/>
            <person name="Que T."/>
            <person name="Du C."/>
            <person name="Cheng J."/>
            <person name="Dai P."/>
            <person name="Han X."/>
            <person name="Huang E."/>
            <person name="Gao Y."/>
            <person name="Liu J."/>
            <person name="Shao H."/>
            <person name="Ye R."/>
            <person name="Li L."/>
            <person name="Wei W."/>
            <person name="Wang X."/>
            <person name="Wang C."/>
            <person name="Yang T."/>
            <person name="Huo Q."/>
            <person name="Li W."/>
            <person name="Guo W."/>
            <person name="Chen H."/>
            <person name="Zhou L."/>
            <person name="Ni X."/>
            <person name="Tian J."/>
            <person name="Zhou Y."/>
            <person name="Sheng Y."/>
            <person name="Liu T."/>
            <person name="Pan Y."/>
            <person name="Xia L."/>
            <person name="Li J."/>
            <person name="Zhao F."/>
            <person name="Cao W."/>
        </authorList>
    </citation>
    <scope>NUCLEOTIDE SEQUENCE</scope>
    <source>
        <strain evidence="1">Hyas-2018</strain>
    </source>
</reference>